<dbReference type="PANTHER" id="PTHR16026:SF0">
    <property type="entry name" value="CARTILAGE ACIDIC PROTEIN 1"/>
    <property type="match status" value="1"/>
</dbReference>
<keyword evidence="5" id="KW-1185">Reference proteome</keyword>
<name>A0A2D0ND09_FLAN2</name>
<protein>
    <recommendedName>
        <fullName evidence="3">ASPIC/UnbV domain-containing protein</fullName>
    </recommendedName>
</protein>
<keyword evidence="1" id="KW-0732">Signal</keyword>
<comment type="caution">
    <text evidence="4">The sequence shown here is derived from an EMBL/GenBank/DDBJ whole genome shotgun (WGS) entry which is preliminary data.</text>
</comment>
<dbReference type="Pfam" id="PF13517">
    <property type="entry name" value="FG-GAP_3"/>
    <property type="match status" value="3"/>
</dbReference>
<dbReference type="Proteomes" id="UP000223913">
    <property type="component" value="Unassembled WGS sequence"/>
</dbReference>
<evidence type="ECO:0000313" key="5">
    <source>
        <dbReference type="Proteomes" id="UP000223913"/>
    </source>
</evidence>
<dbReference type="PANTHER" id="PTHR16026">
    <property type="entry name" value="CARTILAGE ACIDIC PROTEIN 1"/>
    <property type="match status" value="1"/>
</dbReference>
<feature type="region of interest" description="Disordered" evidence="2">
    <location>
        <begin position="1095"/>
        <end position="1114"/>
    </location>
</feature>
<dbReference type="EMBL" id="PDUD01000018">
    <property type="protein sequence ID" value="PHN06256.1"/>
    <property type="molecule type" value="Genomic_DNA"/>
</dbReference>
<evidence type="ECO:0000256" key="2">
    <source>
        <dbReference type="SAM" id="MobiDB-lite"/>
    </source>
</evidence>
<evidence type="ECO:0000256" key="1">
    <source>
        <dbReference type="ARBA" id="ARBA00022729"/>
    </source>
</evidence>
<accession>A0A2D0ND09</accession>
<dbReference type="InterPro" id="IPR013517">
    <property type="entry name" value="FG-GAP"/>
</dbReference>
<dbReference type="Pfam" id="PF07593">
    <property type="entry name" value="UnbV_ASPIC"/>
    <property type="match status" value="1"/>
</dbReference>
<sequence>MIKWPTVLVCSGFIALSLWSCRSREKLFTALPGAQTGVDFTNLVVETDSFNINQYLYAYNGGGVALGDINNDGLVDIYLGSNQGSNRLFLNKGDLKFEDVTEKAGVQGWIGKRYWTTGLSMVDINHDGWLDLYVNQVSNTSHLDGHNLLFINNQDGTFSEQSRTYGLDFRTFAQQTVFFDYDRDGDLDAYLLNHSLHELDVYVKTAKRDRPDPLAGDRLMRNDGGVFKDASKEAGIYSSAMGYGLSVSLGDVDNNGCPDIYVSNDFHENDYLYLNQCDGTFREQIRSLLPYCSTFSMGSDMADLNNNGWLDIMSLDMKPEDEVIRKQSSGADPYDVYNYKLSFGYHEQYPRNMLHLNQGTTASGMVPFTEVAQQLGVEATDWSWSVLLADLDNDTHKDLHITNGIYRRPNDLDYINYTFHEGNQQRLSALELVSKMPDGRAANYAYRNRGGLQMENVSEQWGLDLQAYSMGSAYGDLDNDGDLDLIINNLNAPATLYRNNTDQISPNQHLTVKLEGPEKNPRGIGTRLELFLPDQKLMQEVYPVRGWLSSSDYSAVFGLGTHQPDSLIVRWPDGRSQTIRTLSPGQPVSLQYEASTNGSRPLVNTNNLLQKIADHRGLEFSHLENNFTDFDRELLLPHEISREGPPLLVADLNGDGAEDVFIGGAAGQSGRLFFQDERSRRFVERIPEPFMEDEAREDIDAVFFDADADGDPDLYVVSGGGQYVGDLNADRLYLNDGLGNFSRSTQIPAITANGACVVAADFNRDGFTDLFIGNRSVVGNYGYLPDAYLLWNRGNGRFAADRSEKTSALRSIGMITDASWDEKAQQLLVVGEFMPISILRFQDEELSLEALENTHGWWNTIHPVDIDWDGDLDFLVGNYGLNSPLHPSSSEPVRLIVKDWDNNGQSDPMLTHYRQGKEWLYHGLDAVKKQIPVIRLRFNDYHLYAKHTLDQTFSEADLNTAEILYAETFESVVLINQGADGYIMQALPAESQTAPIFAFYTADLNGDQLTDVLAMGNTEVNPPSIGNQKASTGFCLLGAGNGQFRALPPGESGLAVTGSVRKIRGLDLQNDHWILVAKNNDKLEVWQSQSKQRKMTVEGNISADLPESSEDHDL</sequence>
<organism evidence="4 5">
    <name type="scientific">Flavilitoribacter nigricans (strain ATCC 23147 / DSM 23189 / NBRC 102662 / NCIMB 1420 / SS-2)</name>
    <name type="common">Lewinella nigricans</name>
    <dbReference type="NCBI Taxonomy" id="1122177"/>
    <lineage>
        <taxon>Bacteria</taxon>
        <taxon>Pseudomonadati</taxon>
        <taxon>Bacteroidota</taxon>
        <taxon>Saprospiria</taxon>
        <taxon>Saprospirales</taxon>
        <taxon>Lewinellaceae</taxon>
        <taxon>Flavilitoribacter</taxon>
    </lineage>
</organism>
<dbReference type="InterPro" id="IPR011519">
    <property type="entry name" value="UnbV_ASPIC"/>
</dbReference>
<dbReference type="AlphaFoldDB" id="A0A2D0ND09"/>
<gene>
    <name evidence="4" type="ORF">CRP01_11810</name>
</gene>
<feature type="domain" description="ASPIC/UnbV" evidence="3">
    <location>
        <begin position="523"/>
        <end position="586"/>
    </location>
</feature>
<proteinExistence type="predicted"/>
<reference evidence="4 5" key="1">
    <citation type="submission" date="2017-10" db="EMBL/GenBank/DDBJ databases">
        <title>The draft genome sequence of Lewinella nigricans NBRC 102662.</title>
        <authorList>
            <person name="Wang K."/>
        </authorList>
    </citation>
    <scope>NUCLEOTIDE SEQUENCE [LARGE SCALE GENOMIC DNA]</scope>
    <source>
        <strain evidence="4 5">NBRC 102662</strain>
    </source>
</reference>
<dbReference type="InterPro" id="IPR027039">
    <property type="entry name" value="Crtac1"/>
</dbReference>
<dbReference type="OrthoDB" id="9816120at2"/>
<evidence type="ECO:0000259" key="3">
    <source>
        <dbReference type="Pfam" id="PF07593"/>
    </source>
</evidence>
<dbReference type="Gene3D" id="2.130.10.130">
    <property type="entry name" value="Integrin alpha, N-terminal"/>
    <property type="match status" value="4"/>
</dbReference>
<evidence type="ECO:0000313" key="4">
    <source>
        <dbReference type="EMBL" id="PHN06256.1"/>
    </source>
</evidence>
<dbReference type="InterPro" id="IPR028994">
    <property type="entry name" value="Integrin_alpha_N"/>
</dbReference>
<dbReference type="SUPFAM" id="SSF69318">
    <property type="entry name" value="Integrin alpha N-terminal domain"/>
    <property type="match status" value="3"/>
</dbReference>
<dbReference type="RefSeq" id="WP_099150239.1">
    <property type="nucleotide sequence ID" value="NZ_PDUD01000018.1"/>
</dbReference>